<dbReference type="Pfam" id="PF07715">
    <property type="entry name" value="Plug"/>
    <property type="match status" value="1"/>
</dbReference>
<evidence type="ECO:0000313" key="20">
    <source>
        <dbReference type="EMBL" id="ATQ41974.1"/>
    </source>
</evidence>
<dbReference type="AlphaFoldDB" id="A0A2D2AVE3"/>
<keyword evidence="7 17" id="KW-0732">Signal</keyword>
<keyword evidence="9" id="KW-0406">Ion transport</keyword>
<dbReference type="InterPro" id="IPR010917">
    <property type="entry name" value="TonB_rcpt_CS"/>
</dbReference>
<keyword evidence="10 16" id="KW-0798">TonB box</keyword>
<keyword evidence="5" id="KW-0410">Iron transport</keyword>
<evidence type="ECO:0000313" key="21">
    <source>
        <dbReference type="Proteomes" id="UP000228945"/>
    </source>
</evidence>
<gene>
    <name evidence="20" type="ORF">CSW64_05880</name>
</gene>
<dbReference type="GO" id="GO:0009279">
    <property type="term" value="C:cell outer membrane"/>
    <property type="evidence" value="ECO:0007669"/>
    <property type="project" value="UniProtKB-SubCell"/>
</dbReference>
<dbReference type="Proteomes" id="UP000228945">
    <property type="component" value="Chromosome"/>
</dbReference>
<evidence type="ECO:0000256" key="14">
    <source>
        <dbReference type="PROSITE-ProRule" id="PRU01360"/>
    </source>
</evidence>
<feature type="domain" description="TonB-dependent receptor plug" evidence="19">
    <location>
        <begin position="56"/>
        <end position="155"/>
    </location>
</feature>
<evidence type="ECO:0000256" key="16">
    <source>
        <dbReference type="RuleBase" id="RU003357"/>
    </source>
</evidence>
<evidence type="ECO:0000256" key="1">
    <source>
        <dbReference type="ARBA" id="ARBA00004571"/>
    </source>
</evidence>
<evidence type="ECO:0000256" key="4">
    <source>
        <dbReference type="ARBA" id="ARBA00022452"/>
    </source>
</evidence>
<evidence type="ECO:0000256" key="7">
    <source>
        <dbReference type="ARBA" id="ARBA00022729"/>
    </source>
</evidence>
<dbReference type="InterPro" id="IPR012910">
    <property type="entry name" value="Plug_dom"/>
</dbReference>
<evidence type="ECO:0000259" key="18">
    <source>
        <dbReference type="Pfam" id="PF00593"/>
    </source>
</evidence>
<reference evidence="20 21" key="1">
    <citation type="submission" date="2017-10" db="EMBL/GenBank/DDBJ databases">
        <title>Genome sequence of Caulobacter mirabilis FWC38.</title>
        <authorList>
            <person name="Fiebig A."/>
            <person name="Crosson S."/>
        </authorList>
    </citation>
    <scope>NUCLEOTIDE SEQUENCE [LARGE SCALE GENOMIC DNA]</scope>
    <source>
        <strain evidence="20 21">FWC 38</strain>
    </source>
</reference>
<keyword evidence="12 20" id="KW-0675">Receptor</keyword>
<dbReference type="GO" id="GO:0015344">
    <property type="term" value="F:siderophore uptake transmembrane transporter activity"/>
    <property type="evidence" value="ECO:0007669"/>
    <property type="project" value="TreeGrafter"/>
</dbReference>
<keyword evidence="6 14" id="KW-0812">Transmembrane</keyword>
<dbReference type="Pfam" id="PF00593">
    <property type="entry name" value="TonB_dep_Rec_b-barrel"/>
    <property type="match status" value="1"/>
</dbReference>
<evidence type="ECO:0000256" key="8">
    <source>
        <dbReference type="ARBA" id="ARBA00023004"/>
    </source>
</evidence>
<proteinExistence type="inferred from homology"/>
<evidence type="ECO:0000256" key="6">
    <source>
        <dbReference type="ARBA" id="ARBA00022692"/>
    </source>
</evidence>
<evidence type="ECO:0000256" key="9">
    <source>
        <dbReference type="ARBA" id="ARBA00023065"/>
    </source>
</evidence>
<dbReference type="InterPro" id="IPR010105">
    <property type="entry name" value="TonB_sidphr_rcpt"/>
</dbReference>
<keyword evidence="13 14" id="KW-0998">Cell outer membrane</keyword>
<dbReference type="Gene3D" id="2.40.170.20">
    <property type="entry name" value="TonB-dependent receptor, beta-barrel domain"/>
    <property type="match status" value="1"/>
</dbReference>
<evidence type="ECO:0000256" key="2">
    <source>
        <dbReference type="ARBA" id="ARBA00009810"/>
    </source>
</evidence>
<dbReference type="CDD" id="cd01347">
    <property type="entry name" value="ligand_gated_channel"/>
    <property type="match status" value="1"/>
</dbReference>
<keyword evidence="21" id="KW-1185">Reference proteome</keyword>
<comment type="similarity">
    <text evidence="2 14 16">Belongs to the TonB-dependent receptor family.</text>
</comment>
<dbReference type="SUPFAM" id="SSF56935">
    <property type="entry name" value="Porins"/>
    <property type="match status" value="1"/>
</dbReference>
<evidence type="ECO:0000256" key="17">
    <source>
        <dbReference type="SAM" id="SignalP"/>
    </source>
</evidence>
<organism evidence="20 21">
    <name type="scientific">Caulobacter mirabilis</name>
    <dbReference type="NCBI Taxonomy" id="69666"/>
    <lineage>
        <taxon>Bacteria</taxon>
        <taxon>Pseudomonadati</taxon>
        <taxon>Pseudomonadota</taxon>
        <taxon>Alphaproteobacteria</taxon>
        <taxon>Caulobacterales</taxon>
        <taxon>Caulobacteraceae</taxon>
        <taxon>Caulobacter</taxon>
    </lineage>
</organism>
<evidence type="ECO:0000256" key="12">
    <source>
        <dbReference type="ARBA" id="ARBA00023170"/>
    </source>
</evidence>
<evidence type="ECO:0000256" key="3">
    <source>
        <dbReference type="ARBA" id="ARBA00022448"/>
    </source>
</evidence>
<dbReference type="PANTHER" id="PTHR32552:SF74">
    <property type="entry name" value="HYDROXAMATE SIDEROPHORE RECEPTOR FHUE"/>
    <property type="match status" value="1"/>
</dbReference>
<dbReference type="PROSITE" id="PS01156">
    <property type="entry name" value="TONB_DEPENDENT_REC_2"/>
    <property type="match status" value="1"/>
</dbReference>
<keyword evidence="11 14" id="KW-0472">Membrane</keyword>
<dbReference type="RefSeq" id="WP_099621230.1">
    <property type="nucleotide sequence ID" value="NZ_CP024201.1"/>
</dbReference>
<protein>
    <submittedName>
        <fullName evidence="20">TonB-dependent siderophore receptor</fullName>
    </submittedName>
</protein>
<keyword evidence="4 14" id="KW-1134">Transmembrane beta strand</keyword>
<dbReference type="GO" id="GO:0015891">
    <property type="term" value="P:siderophore transport"/>
    <property type="evidence" value="ECO:0007669"/>
    <property type="project" value="InterPro"/>
</dbReference>
<feature type="domain" description="TonB-dependent receptor-like beta-barrel" evidence="18">
    <location>
        <begin position="259"/>
        <end position="662"/>
    </location>
</feature>
<evidence type="ECO:0000256" key="10">
    <source>
        <dbReference type="ARBA" id="ARBA00023077"/>
    </source>
</evidence>
<dbReference type="InterPro" id="IPR036942">
    <property type="entry name" value="Beta-barrel_TonB_sf"/>
</dbReference>
<evidence type="ECO:0000256" key="13">
    <source>
        <dbReference type="ARBA" id="ARBA00023237"/>
    </source>
</evidence>
<accession>A0A2D2AVE3</accession>
<dbReference type="PROSITE" id="PS52016">
    <property type="entry name" value="TONB_DEPENDENT_REC_3"/>
    <property type="match status" value="1"/>
</dbReference>
<evidence type="ECO:0000256" key="5">
    <source>
        <dbReference type="ARBA" id="ARBA00022496"/>
    </source>
</evidence>
<dbReference type="InterPro" id="IPR039426">
    <property type="entry name" value="TonB-dep_rcpt-like"/>
</dbReference>
<evidence type="ECO:0000256" key="11">
    <source>
        <dbReference type="ARBA" id="ARBA00023136"/>
    </source>
</evidence>
<dbReference type="OrthoDB" id="9760333at2"/>
<sequence length="692" mass="75766">MSARAALLATTLLTLAPLSAFAAEADDDQPTSVSAVEIEGHRQKETPSATGLVLTLRETPQSVTQIQRQQIDDFALNTVNDLLTMAPGVNVEKVETDRTYFNARGFDITNFQVDGVGLPLIWGLQFGDVDTVIYDRVDIIRGANGMLTGTGNPSATINYIRKRPTREARGSLSASYGSWNAYRLTADLSGPLDSTGSVTGRLVYANEDRDSYLDHYHVNRHVFYGVLSWDVSSDLNVSGGAWRQDNQANGVLWGALPLTYANGARIPYDRSASTSADWTYWDTLDQGWFLEGTYQLGGGWQVKGTYTHKRFTEEAKLLYAYGNPDPVTGLGVAGMSGIYPSKYRQDLVDLTLTGAVSLFGRSHDVVLGVASAKGRGLEWENSGAGVIVYPAVGDWKRIQPAQPAYAGAYLAAQSEDRLDRLFGAIHLNLSDRLKGVVGFNAMKLESEGVSYGTGQARDESKVSPYVGVVYDLTPNLSLYASYTDIFNPQSEVDINRKTLDPAAGKSWEAGVKSEWFAGRLYATAAVFKSDQKGLALAAGTIPGSNDTYYVGQDTFVEGYELEVAGAITDRWRISGGWTQLSVEDKDGADARLYLPRKTLKLSTTYDVPELRNLKLGASVRWQSEISTMEQVRVEQDAYAVVDAMASIDVTPSVKATLNVRNLFDETYMTSLMWNQSYFAAPRSASVTLEYRF</sequence>
<dbReference type="InterPro" id="IPR037066">
    <property type="entry name" value="Plug_dom_sf"/>
</dbReference>
<evidence type="ECO:0000259" key="19">
    <source>
        <dbReference type="Pfam" id="PF07715"/>
    </source>
</evidence>
<dbReference type="KEGG" id="cmb:CSW64_05880"/>
<dbReference type="GO" id="GO:0038023">
    <property type="term" value="F:signaling receptor activity"/>
    <property type="evidence" value="ECO:0007669"/>
    <property type="project" value="InterPro"/>
</dbReference>
<keyword evidence="8" id="KW-0408">Iron</keyword>
<dbReference type="EMBL" id="CP024201">
    <property type="protein sequence ID" value="ATQ41974.1"/>
    <property type="molecule type" value="Genomic_DNA"/>
</dbReference>
<keyword evidence="3 14" id="KW-0813">Transport</keyword>
<feature type="short sequence motif" description="TonB C-terminal box" evidence="15">
    <location>
        <begin position="675"/>
        <end position="692"/>
    </location>
</feature>
<dbReference type="InterPro" id="IPR000531">
    <property type="entry name" value="Beta-barrel_TonB"/>
</dbReference>
<comment type="subcellular location">
    <subcellularLocation>
        <location evidence="1 14">Cell outer membrane</location>
        <topology evidence="1 14">Multi-pass membrane protein</topology>
    </subcellularLocation>
</comment>
<feature type="signal peptide" evidence="17">
    <location>
        <begin position="1"/>
        <end position="22"/>
    </location>
</feature>
<dbReference type="FunFam" id="2.170.130.10:FF:000010">
    <property type="entry name" value="Ferripyoverdine receptor"/>
    <property type="match status" value="1"/>
</dbReference>
<feature type="chain" id="PRO_5013675882" evidence="17">
    <location>
        <begin position="23"/>
        <end position="692"/>
    </location>
</feature>
<evidence type="ECO:0000256" key="15">
    <source>
        <dbReference type="PROSITE-ProRule" id="PRU10144"/>
    </source>
</evidence>
<name>A0A2D2AVE3_9CAUL</name>
<dbReference type="NCBIfam" id="TIGR01783">
    <property type="entry name" value="TonB-siderophor"/>
    <property type="match status" value="1"/>
</dbReference>
<dbReference type="Gene3D" id="2.170.130.10">
    <property type="entry name" value="TonB-dependent receptor, plug domain"/>
    <property type="match status" value="1"/>
</dbReference>
<dbReference type="PANTHER" id="PTHR32552">
    <property type="entry name" value="FERRICHROME IRON RECEPTOR-RELATED"/>
    <property type="match status" value="1"/>
</dbReference>